<evidence type="ECO:0000313" key="3">
    <source>
        <dbReference type="Proteomes" id="UP001139369"/>
    </source>
</evidence>
<dbReference type="RefSeq" id="WP_242177729.1">
    <property type="nucleotide sequence ID" value="NZ_JAKQYM010000003.1"/>
</dbReference>
<keyword evidence="1" id="KW-1133">Transmembrane helix</keyword>
<accession>A0A9X2AJ11</accession>
<proteinExistence type="predicted"/>
<feature type="transmembrane region" description="Helical" evidence="1">
    <location>
        <begin position="315"/>
        <end position="334"/>
    </location>
</feature>
<sequence>MPTNQNKNEEEVDLGSLFVIIGKGFSNFFNFIRNFFKGFFHLIISGLIFLKKNFLKIGIAAVLGGLLGIYPEIKKTDTFVSELLLEPNFKSTRQLYDNINYYNNLVKQQDTASLVETFKLDKEEAVSLLGFEIDPVVTENDIISSYNSFVLSVDTTTVKSYTFEKFKKSFTMYDYKFHKVTVTSTKNDVFDKLGDVIISSVVQNKYFNRLKELTNKNLNRTDSLYRQNLTQIDSLRKVYMEVMVEEAKKQTSGTSIDLGGEKRSTKELELFDTNRKINNDLKYIVTEKATKYEVINVISNFQPIGTKLKGITKNYVFLLGVAGAGLMILLLLLLKLNKFLGNYKN</sequence>
<gene>
    <name evidence="2" type="ORF">MC378_05490</name>
</gene>
<name>A0A9X2AJ11_9FLAO</name>
<keyword evidence="3" id="KW-1185">Reference proteome</keyword>
<reference evidence="2" key="1">
    <citation type="submission" date="2022-02" db="EMBL/GenBank/DDBJ databases">
        <title>Polaribacter sp. MSW13, isolated from seawater.</title>
        <authorList>
            <person name="Kristyanto S."/>
            <person name="Jung J."/>
            <person name="Jeon C.O."/>
        </authorList>
    </citation>
    <scope>NUCLEOTIDE SEQUENCE</scope>
    <source>
        <strain evidence="2">MSW13</strain>
    </source>
</reference>
<evidence type="ECO:0000256" key="1">
    <source>
        <dbReference type="SAM" id="Phobius"/>
    </source>
</evidence>
<dbReference type="Proteomes" id="UP001139369">
    <property type="component" value="Unassembled WGS sequence"/>
</dbReference>
<evidence type="ECO:0000313" key="2">
    <source>
        <dbReference type="EMBL" id="MCI2228612.1"/>
    </source>
</evidence>
<organism evidence="2 3">
    <name type="scientific">Polaribacter marinus</name>
    <dbReference type="NCBI Taxonomy" id="2916838"/>
    <lineage>
        <taxon>Bacteria</taxon>
        <taxon>Pseudomonadati</taxon>
        <taxon>Bacteroidota</taxon>
        <taxon>Flavobacteriia</taxon>
        <taxon>Flavobacteriales</taxon>
        <taxon>Flavobacteriaceae</taxon>
    </lineage>
</organism>
<keyword evidence="1" id="KW-0812">Transmembrane</keyword>
<keyword evidence="1" id="KW-0472">Membrane</keyword>
<dbReference type="EMBL" id="JAKQYM010000003">
    <property type="protein sequence ID" value="MCI2228612.1"/>
    <property type="molecule type" value="Genomic_DNA"/>
</dbReference>
<dbReference type="AlphaFoldDB" id="A0A9X2AJ11"/>
<comment type="caution">
    <text evidence="2">The sequence shown here is derived from an EMBL/GenBank/DDBJ whole genome shotgun (WGS) entry which is preliminary data.</text>
</comment>
<protein>
    <submittedName>
        <fullName evidence="2">Uncharacterized protein</fullName>
    </submittedName>
</protein>